<protein>
    <recommendedName>
        <fullName evidence="3 8">Pre-mRNA-splicing factor CWC24</fullName>
    </recommendedName>
</protein>
<dbReference type="InterPro" id="IPR001841">
    <property type="entry name" value="Znf_RING"/>
</dbReference>
<feature type="compositionally biased region" description="Polar residues" evidence="9">
    <location>
        <begin position="62"/>
        <end position="75"/>
    </location>
</feature>
<sequence length="220" mass="24654">MIASIDRKLACNEEKKSSDQLSAPGDKQASENLHQSIERILTDRADSGVEKPQNDFDRKVNIESTSNIPKASSPETKPKLHIEEPKSKTSNIKNGEIFASHTFDYQMNICKDFQKTGFCRYGDECKFVHERDSYDTTNKFKPNYKATSTKILNRSKNSKNKEITQEDALKCVLCTNNPSSPMRIKCGHLCCEACFLKGCSQNAECSLCHLSIGTKAEAVD</sequence>
<evidence type="ECO:0000256" key="9">
    <source>
        <dbReference type="SAM" id="MobiDB-lite"/>
    </source>
</evidence>
<comment type="subunit">
    <text evidence="8">Associated with the spliceosome.</text>
</comment>
<dbReference type="InterPro" id="IPR039971">
    <property type="entry name" value="CWC24-like"/>
</dbReference>
<evidence type="ECO:0000313" key="13">
    <source>
        <dbReference type="Proteomes" id="UP001362899"/>
    </source>
</evidence>
<feature type="compositionally biased region" description="Basic and acidic residues" evidence="9">
    <location>
        <begin position="76"/>
        <end position="86"/>
    </location>
</feature>
<dbReference type="InterPro" id="IPR013083">
    <property type="entry name" value="Znf_RING/FYVE/PHD"/>
</dbReference>
<feature type="compositionally biased region" description="Basic and acidic residues" evidence="9">
    <location>
        <begin position="1"/>
        <end position="18"/>
    </location>
</feature>
<evidence type="ECO:0000256" key="5">
    <source>
        <dbReference type="ARBA" id="ARBA00022771"/>
    </source>
</evidence>
<keyword evidence="8" id="KW-0507">mRNA processing</keyword>
<dbReference type="EMBL" id="BTGC01000003">
    <property type="protein sequence ID" value="GMM50774.1"/>
    <property type="molecule type" value="Genomic_DNA"/>
</dbReference>
<dbReference type="Gene3D" id="3.30.40.10">
    <property type="entry name" value="Zinc/RING finger domain, C3HC4 (zinc finger)"/>
    <property type="match status" value="1"/>
</dbReference>
<dbReference type="SUPFAM" id="SSF90229">
    <property type="entry name" value="CCCH zinc finger"/>
    <property type="match status" value="1"/>
</dbReference>
<dbReference type="SMART" id="SM00356">
    <property type="entry name" value="ZnF_C3H1"/>
    <property type="match status" value="1"/>
</dbReference>
<organism evidence="12 13">
    <name type="scientific">Starmerella bacillaris</name>
    <name type="common">Yeast</name>
    <name type="synonym">Candida zemplinina</name>
    <dbReference type="NCBI Taxonomy" id="1247836"/>
    <lineage>
        <taxon>Eukaryota</taxon>
        <taxon>Fungi</taxon>
        <taxon>Dikarya</taxon>
        <taxon>Ascomycota</taxon>
        <taxon>Saccharomycotina</taxon>
        <taxon>Dipodascomycetes</taxon>
        <taxon>Dipodascales</taxon>
        <taxon>Trichomonascaceae</taxon>
        <taxon>Starmerella</taxon>
    </lineage>
</organism>
<feature type="region of interest" description="Disordered" evidence="9">
    <location>
        <begin position="1"/>
        <end position="86"/>
    </location>
</feature>
<dbReference type="PANTHER" id="PTHR12930">
    <property type="entry name" value="ZINC FINGER PROTEIN 183"/>
    <property type="match status" value="1"/>
</dbReference>
<dbReference type="Pfam" id="PF00642">
    <property type="entry name" value="zf-CCCH"/>
    <property type="match status" value="1"/>
</dbReference>
<keyword evidence="13" id="KW-1185">Reference proteome</keyword>
<evidence type="ECO:0000256" key="8">
    <source>
        <dbReference type="RuleBase" id="RU367110"/>
    </source>
</evidence>
<dbReference type="AlphaFoldDB" id="A0AAV5RGY8"/>
<keyword evidence="6 7" id="KW-0862">Zinc</keyword>
<evidence type="ECO:0000256" key="1">
    <source>
        <dbReference type="ARBA" id="ARBA00003777"/>
    </source>
</evidence>
<evidence type="ECO:0000256" key="2">
    <source>
        <dbReference type="ARBA" id="ARBA00009161"/>
    </source>
</evidence>
<evidence type="ECO:0000256" key="4">
    <source>
        <dbReference type="ARBA" id="ARBA00022723"/>
    </source>
</evidence>
<keyword evidence="8" id="KW-0238">DNA-binding</keyword>
<comment type="caution">
    <text evidence="12">The sequence shown here is derived from an EMBL/GenBank/DDBJ whole genome shotgun (WGS) entry which is preliminary data.</text>
</comment>
<dbReference type="InterPro" id="IPR000571">
    <property type="entry name" value="Znf_CCCH"/>
</dbReference>
<dbReference type="GO" id="GO:0006397">
    <property type="term" value="P:mRNA processing"/>
    <property type="evidence" value="ECO:0007669"/>
    <property type="project" value="UniProtKB-KW"/>
</dbReference>
<dbReference type="GO" id="GO:0034247">
    <property type="term" value="P:snoRNA splicing"/>
    <property type="evidence" value="ECO:0007669"/>
    <property type="project" value="TreeGrafter"/>
</dbReference>
<dbReference type="GO" id="GO:0003677">
    <property type="term" value="F:DNA binding"/>
    <property type="evidence" value="ECO:0007669"/>
    <property type="project" value="UniProtKB-UniRule"/>
</dbReference>
<accession>A0AAV5RGY8</accession>
<comment type="subcellular location">
    <subcellularLocation>
        <location evidence="8">Nucleus</location>
    </subcellularLocation>
</comment>
<dbReference type="PROSITE" id="PS50103">
    <property type="entry name" value="ZF_C3H1"/>
    <property type="match status" value="1"/>
</dbReference>
<proteinExistence type="inferred from homology"/>
<dbReference type="Gene3D" id="4.10.1000.10">
    <property type="entry name" value="Zinc finger, CCCH-type"/>
    <property type="match status" value="1"/>
</dbReference>
<gene>
    <name evidence="12" type="ORF">DASB73_017320</name>
</gene>
<feature type="compositionally biased region" description="Basic and acidic residues" evidence="9">
    <location>
        <begin position="36"/>
        <end position="61"/>
    </location>
</feature>
<feature type="domain" description="RING-type" evidence="10">
    <location>
        <begin position="171"/>
        <end position="209"/>
    </location>
</feature>
<keyword evidence="5 7" id="KW-0863">Zinc-finger</keyword>
<evidence type="ECO:0000259" key="10">
    <source>
        <dbReference type="PROSITE" id="PS50089"/>
    </source>
</evidence>
<dbReference type="PANTHER" id="PTHR12930:SF0">
    <property type="entry name" value="RING FINGER PROTEIN 113B"/>
    <property type="match status" value="1"/>
</dbReference>
<evidence type="ECO:0000259" key="11">
    <source>
        <dbReference type="PROSITE" id="PS50103"/>
    </source>
</evidence>
<keyword evidence="8" id="KW-0539">Nucleus</keyword>
<dbReference type="GO" id="GO:0008270">
    <property type="term" value="F:zinc ion binding"/>
    <property type="evidence" value="ECO:0007669"/>
    <property type="project" value="UniProtKB-KW"/>
</dbReference>
<dbReference type="InterPro" id="IPR036855">
    <property type="entry name" value="Znf_CCCH_sf"/>
</dbReference>
<keyword evidence="4 7" id="KW-0479">Metal-binding</keyword>
<name>A0AAV5RGY8_STABA</name>
<evidence type="ECO:0000256" key="6">
    <source>
        <dbReference type="ARBA" id="ARBA00022833"/>
    </source>
</evidence>
<feature type="zinc finger region" description="C3H1-type" evidence="7">
    <location>
        <begin position="104"/>
        <end position="132"/>
    </location>
</feature>
<dbReference type="SUPFAM" id="SSF57850">
    <property type="entry name" value="RING/U-box"/>
    <property type="match status" value="1"/>
</dbReference>
<keyword evidence="8" id="KW-0508">mRNA splicing</keyword>
<dbReference type="Proteomes" id="UP001362899">
    <property type="component" value="Unassembled WGS sequence"/>
</dbReference>
<comment type="similarity">
    <text evidence="2 8">Belongs to the CWC24 family.</text>
</comment>
<dbReference type="GO" id="GO:0005684">
    <property type="term" value="C:U2-type spliceosomal complex"/>
    <property type="evidence" value="ECO:0007669"/>
    <property type="project" value="TreeGrafter"/>
</dbReference>
<dbReference type="PROSITE" id="PS50089">
    <property type="entry name" value="ZF_RING_2"/>
    <property type="match status" value="1"/>
</dbReference>
<feature type="domain" description="C3H1-type" evidence="11">
    <location>
        <begin position="104"/>
        <end position="132"/>
    </location>
</feature>
<comment type="function">
    <text evidence="1 8">Involved in pre-mRNA splicing.</text>
</comment>
<evidence type="ECO:0000256" key="3">
    <source>
        <dbReference type="ARBA" id="ARBA00020647"/>
    </source>
</evidence>
<reference evidence="12 13" key="1">
    <citation type="journal article" date="2023" name="Elife">
        <title>Identification of key yeast species and microbe-microbe interactions impacting larval growth of Drosophila in the wild.</title>
        <authorList>
            <person name="Mure A."/>
            <person name="Sugiura Y."/>
            <person name="Maeda R."/>
            <person name="Honda K."/>
            <person name="Sakurai N."/>
            <person name="Takahashi Y."/>
            <person name="Watada M."/>
            <person name="Katoh T."/>
            <person name="Gotoh A."/>
            <person name="Gotoh Y."/>
            <person name="Taniguchi I."/>
            <person name="Nakamura K."/>
            <person name="Hayashi T."/>
            <person name="Katayama T."/>
            <person name="Uemura T."/>
            <person name="Hattori Y."/>
        </authorList>
    </citation>
    <scope>NUCLEOTIDE SEQUENCE [LARGE SCALE GENOMIC DNA]</scope>
    <source>
        <strain evidence="12 13">SB-73</strain>
    </source>
</reference>
<keyword evidence="8" id="KW-0747">Spliceosome</keyword>
<evidence type="ECO:0000256" key="7">
    <source>
        <dbReference type="PROSITE-ProRule" id="PRU00723"/>
    </source>
</evidence>
<evidence type="ECO:0000313" key="12">
    <source>
        <dbReference type="EMBL" id="GMM50774.1"/>
    </source>
</evidence>